<dbReference type="EMBL" id="UINC01182358">
    <property type="protein sequence ID" value="SVD92527.1"/>
    <property type="molecule type" value="Genomic_DNA"/>
</dbReference>
<feature type="non-terminal residue" evidence="1">
    <location>
        <position position="1"/>
    </location>
</feature>
<gene>
    <name evidence="1" type="ORF">METZ01_LOCUS445381</name>
</gene>
<protein>
    <submittedName>
        <fullName evidence="1">Uncharacterized protein</fullName>
    </submittedName>
</protein>
<proteinExistence type="predicted"/>
<reference evidence="1" key="1">
    <citation type="submission" date="2018-05" db="EMBL/GenBank/DDBJ databases">
        <authorList>
            <person name="Lanie J.A."/>
            <person name="Ng W.-L."/>
            <person name="Kazmierczak K.M."/>
            <person name="Andrzejewski T.M."/>
            <person name="Davidsen T.M."/>
            <person name="Wayne K.J."/>
            <person name="Tettelin H."/>
            <person name="Glass J.I."/>
            <person name="Rusch D."/>
            <person name="Podicherti R."/>
            <person name="Tsui H.-C.T."/>
            <person name="Winkler M.E."/>
        </authorList>
    </citation>
    <scope>NUCLEOTIDE SEQUENCE</scope>
</reference>
<accession>A0A382ZAI7</accession>
<organism evidence="1">
    <name type="scientific">marine metagenome</name>
    <dbReference type="NCBI Taxonomy" id="408172"/>
    <lineage>
        <taxon>unclassified sequences</taxon>
        <taxon>metagenomes</taxon>
        <taxon>ecological metagenomes</taxon>
    </lineage>
</organism>
<name>A0A382ZAI7_9ZZZZ</name>
<feature type="non-terminal residue" evidence="1">
    <location>
        <position position="49"/>
    </location>
</feature>
<evidence type="ECO:0000313" key="1">
    <source>
        <dbReference type="EMBL" id="SVD92527.1"/>
    </source>
</evidence>
<sequence>VNQYFIILALAVVPLFPSGGYDHGTSTGKGLLELDFTWNPFNIFEQGQS</sequence>
<dbReference type="AlphaFoldDB" id="A0A382ZAI7"/>